<keyword evidence="3" id="KW-1185">Reference proteome</keyword>
<accession>A0AAD8U401</accession>
<organism evidence="2 3">
    <name type="scientific">Lolium multiflorum</name>
    <name type="common">Italian ryegrass</name>
    <name type="synonym">Lolium perenne subsp. multiflorum</name>
    <dbReference type="NCBI Taxonomy" id="4521"/>
    <lineage>
        <taxon>Eukaryota</taxon>
        <taxon>Viridiplantae</taxon>
        <taxon>Streptophyta</taxon>
        <taxon>Embryophyta</taxon>
        <taxon>Tracheophyta</taxon>
        <taxon>Spermatophyta</taxon>
        <taxon>Magnoliopsida</taxon>
        <taxon>Liliopsida</taxon>
        <taxon>Poales</taxon>
        <taxon>Poaceae</taxon>
        <taxon>BOP clade</taxon>
        <taxon>Pooideae</taxon>
        <taxon>Poodae</taxon>
        <taxon>Poeae</taxon>
        <taxon>Poeae Chloroplast Group 2 (Poeae type)</taxon>
        <taxon>Loliodinae</taxon>
        <taxon>Loliinae</taxon>
        <taxon>Lolium</taxon>
    </lineage>
</organism>
<dbReference type="PANTHER" id="PTHR35545">
    <property type="entry name" value="F-BOX DOMAIN-CONTAINING PROTEIN"/>
    <property type="match status" value="1"/>
</dbReference>
<dbReference type="AlphaFoldDB" id="A0AAD8U401"/>
<evidence type="ECO:0000313" key="3">
    <source>
        <dbReference type="Proteomes" id="UP001231189"/>
    </source>
</evidence>
<dbReference type="SUPFAM" id="SSF81383">
    <property type="entry name" value="F-box domain"/>
    <property type="match status" value="1"/>
</dbReference>
<dbReference type="PANTHER" id="PTHR35545:SF22">
    <property type="entry name" value="F-BOX DOMAIN-CONTAINING PROTEIN"/>
    <property type="match status" value="1"/>
</dbReference>
<dbReference type="InterPro" id="IPR001810">
    <property type="entry name" value="F-box_dom"/>
</dbReference>
<dbReference type="Proteomes" id="UP001231189">
    <property type="component" value="Unassembled WGS sequence"/>
</dbReference>
<sequence>MMARKDVLRRRRQDVAGDWDEDRLSDLTDDLLLDILRRVDTRTALGAAALSWRWASLPRELPALDLKVTDILPPRYHRLHLLRHDARESNISSTLADRRRLSSITGRYERQAMRA</sequence>
<dbReference type="InterPro" id="IPR036047">
    <property type="entry name" value="F-box-like_dom_sf"/>
</dbReference>
<evidence type="ECO:0000313" key="2">
    <source>
        <dbReference type="EMBL" id="KAK1699580.1"/>
    </source>
</evidence>
<protein>
    <recommendedName>
        <fullName evidence="1">F-box domain-containing protein</fullName>
    </recommendedName>
</protein>
<feature type="domain" description="F-box" evidence="1">
    <location>
        <begin position="24"/>
        <end position="58"/>
    </location>
</feature>
<comment type="caution">
    <text evidence="2">The sequence shown here is derived from an EMBL/GenBank/DDBJ whole genome shotgun (WGS) entry which is preliminary data.</text>
</comment>
<evidence type="ECO:0000259" key="1">
    <source>
        <dbReference type="Pfam" id="PF00646"/>
    </source>
</evidence>
<dbReference type="Pfam" id="PF00646">
    <property type="entry name" value="F-box"/>
    <property type="match status" value="1"/>
</dbReference>
<proteinExistence type="predicted"/>
<name>A0AAD8U401_LOLMU</name>
<reference evidence="2" key="1">
    <citation type="submission" date="2023-07" db="EMBL/GenBank/DDBJ databases">
        <title>A chromosome-level genome assembly of Lolium multiflorum.</title>
        <authorList>
            <person name="Chen Y."/>
            <person name="Copetti D."/>
            <person name="Kolliker R."/>
            <person name="Studer B."/>
        </authorList>
    </citation>
    <scope>NUCLEOTIDE SEQUENCE</scope>
    <source>
        <strain evidence="2">02402/16</strain>
        <tissue evidence="2">Leaf</tissue>
    </source>
</reference>
<gene>
    <name evidence="2" type="ORF">QYE76_016277</name>
</gene>
<dbReference type="EMBL" id="JAUUTY010000001">
    <property type="protein sequence ID" value="KAK1699580.1"/>
    <property type="molecule type" value="Genomic_DNA"/>
</dbReference>